<accession>A0A448ZDW1</accession>
<dbReference type="AlphaFoldDB" id="A0A448ZDW1"/>
<dbReference type="PANTHER" id="PTHR12281">
    <property type="entry name" value="RP42 RELATED"/>
    <property type="match status" value="1"/>
</dbReference>
<dbReference type="GO" id="GO:0032182">
    <property type="term" value="F:ubiquitin-like protein binding"/>
    <property type="evidence" value="ECO:0007669"/>
    <property type="project" value="TreeGrafter"/>
</dbReference>
<protein>
    <recommendedName>
        <fullName evidence="1">Defective in cullin neddylation protein</fullName>
    </recommendedName>
</protein>
<dbReference type="GO" id="GO:0000151">
    <property type="term" value="C:ubiquitin ligase complex"/>
    <property type="evidence" value="ECO:0007669"/>
    <property type="project" value="TreeGrafter"/>
</dbReference>
<dbReference type="EMBL" id="CAACVS010000265">
    <property type="protein sequence ID" value="VEU40211.1"/>
    <property type="molecule type" value="Genomic_DNA"/>
</dbReference>
<dbReference type="SUPFAM" id="SSF47473">
    <property type="entry name" value="EF-hand"/>
    <property type="match status" value="1"/>
</dbReference>
<dbReference type="InterPro" id="IPR011992">
    <property type="entry name" value="EF-hand-dom_pair"/>
</dbReference>
<evidence type="ECO:0000256" key="1">
    <source>
        <dbReference type="RuleBase" id="RU410713"/>
    </source>
</evidence>
<sequence>MWGSSSSSAKKSRRKSKSSMSGAIDEAAAEAIFAELADEEDPTVIELDGIATLCEKLDLDPESDIRILVLLWKLGSNEKPAQISKEEFMDGCHNLQLDSIEKFRNLLPALDTGFLDQDEFKSFYKFCFQFNRQGTHRTLDKDMVVALWQMVLKDRIPDERLETFCEFTETQKSYTRITLDQWTSFLDFCHECEDLSTYDESMSAWPVLIDEYVEYMEEKQKK</sequence>
<gene>
    <name evidence="4" type="ORF">PSNMU_V1.4_AUG-EV-PASAV3_0070880</name>
</gene>
<proteinExistence type="predicted"/>
<evidence type="ECO:0000259" key="3">
    <source>
        <dbReference type="PROSITE" id="PS51229"/>
    </source>
</evidence>
<organism evidence="4 5">
    <name type="scientific">Pseudo-nitzschia multistriata</name>
    <dbReference type="NCBI Taxonomy" id="183589"/>
    <lineage>
        <taxon>Eukaryota</taxon>
        <taxon>Sar</taxon>
        <taxon>Stramenopiles</taxon>
        <taxon>Ochrophyta</taxon>
        <taxon>Bacillariophyta</taxon>
        <taxon>Bacillariophyceae</taxon>
        <taxon>Bacillariophycidae</taxon>
        <taxon>Bacillariales</taxon>
        <taxon>Bacillariaceae</taxon>
        <taxon>Pseudo-nitzschia</taxon>
    </lineage>
</organism>
<dbReference type="Gene3D" id="1.10.238.10">
    <property type="entry name" value="EF-hand"/>
    <property type="match status" value="1"/>
</dbReference>
<dbReference type="InterPro" id="IPR042460">
    <property type="entry name" value="DCN1-like_PONY"/>
</dbReference>
<evidence type="ECO:0000313" key="4">
    <source>
        <dbReference type="EMBL" id="VEU40211.1"/>
    </source>
</evidence>
<feature type="region of interest" description="Disordered" evidence="2">
    <location>
        <begin position="1"/>
        <end position="22"/>
    </location>
</feature>
<comment type="function">
    <text evidence="1">Neddylation of cullins play an essential role in the regulation of SCF-type complexes activity.</text>
</comment>
<reference evidence="4 5" key="1">
    <citation type="submission" date="2019-01" db="EMBL/GenBank/DDBJ databases">
        <authorList>
            <person name="Ferrante I. M."/>
        </authorList>
    </citation>
    <scope>NUCLEOTIDE SEQUENCE [LARGE SCALE GENOMIC DNA]</scope>
    <source>
        <strain evidence="4 5">B856</strain>
    </source>
</reference>
<dbReference type="InterPro" id="IPR014764">
    <property type="entry name" value="DCN-prot"/>
</dbReference>
<evidence type="ECO:0000256" key="2">
    <source>
        <dbReference type="SAM" id="MobiDB-lite"/>
    </source>
</evidence>
<dbReference type="OrthoDB" id="27198at2759"/>
<dbReference type="GO" id="GO:0097602">
    <property type="term" value="F:cullin family protein binding"/>
    <property type="evidence" value="ECO:0007669"/>
    <property type="project" value="TreeGrafter"/>
</dbReference>
<feature type="domain" description="DCUN1" evidence="3">
    <location>
        <begin position="24"/>
        <end position="217"/>
    </location>
</feature>
<dbReference type="PANTHER" id="PTHR12281:SF31">
    <property type="entry name" value="DCN1-LIKE PROTEIN 3"/>
    <property type="match status" value="1"/>
</dbReference>
<dbReference type="PROSITE" id="PS51229">
    <property type="entry name" value="DCUN1"/>
    <property type="match status" value="1"/>
</dbReference>
<dbReference type="InterPro" id="IPR005176">
    <property type="entry name" value="PONY_dom"/>
</dbReference>
<dbReference type="Proteomes" id="UP000291116">
    <property type="component" value="Unassembled WGS sequence"/>
</dbReference>
<dbReference type="GO" id="GO:0045116">
    <property type="term" value="P:protein neddylation"/>
    <property type="evidence" value="ECO:0007669"/>
    <property type="project" value="TreeGrafter"/>
</dbReference>
<dbReference type="Pfam" id="PF03556">
    <property type="entry name" value="Cullin_binding"/>
    <property type="match status" value="1"/>
</dbReference>
<evidence type="ECO:0000313" key="5">
    <source>
        <dbReference type="Proteomes" id="UP000291116"/>
    </source>
</evidence>
<dbReference type="GO" id="GO:0031624">
    <property type="term" value="F:ubiquitin conjugating enzyme binding"/>
    <property type="evidence" value="ECO:0007669"/>
    <property type="project" value="TreeGrafter"/>
</dbReference>
<dbReference type="Gene3D" id="1.10.238.200">
    <property type="entry name" value="Cullin, PONY binding domain"/>
    <property type="match status" value="1"/>
</dbReference>
<name>A0A448ZDW1_9STRA</name>
<keyword evidence="5" id="KW-1185">Reference proteome</keyword>